<dbReference type="Gene3D" id="1.10.357.40">
    <property type="entry name" value="YbiA-like"/>
    <property type="match status" value="1"/>
</dbReference>
<comment type="catalytic activity">
    <reaction evidence="2">
        <text>2,5-diamino-6-hydroxy-4-(5-phosphoribosylamino)-pyrimidine + H2O = 2,5,6-triamino-4-hydroxypyrimidine + D-ribose 5-phosphate</text>
        <dbReference type="Rhea" id="RHEA:23436"/>
        <dbReference type="ChEBI" id="CHEBI:15377"/>
        <dbReference type="ChEBI" id="CHEBI:58614"/>
        <dbReference type="ChEBI" id="CHEBI:78346"/>
        <dbReference type="ChEBI" id="CHEBI:137796"/>
    </reaction>
</comment>
<reference evidence="4 5" key="1">
    <citation type="submission" date="2020-08" db="EMBL/GenBank/DDBJ databases">
        <title>Sequencing the genomes of 1000 actinobacteria strains.</title>
        <authorList>
            <person name="Klenk H.-P."/>
        </authorList>
    </citation>
    <scope>NUCLEOTIDE SEQUENCE [LARGE SCALE GENOMIC DNA]</scope>
    <source>
        <strain evidence="4 5">DSM 44320</strain>
    </source>
</reference>
<evidence type="ECO:0000313" key="4">
    <source>
        <dbReference type="EMBL" id="MBB3734073.1"/>
    </source>
</evidence>
<dbReference type="InterPro" id="IPR012816">
    <property type="entry name" value="NADAR"/>
</dbReference>
<dbReference type="Proteomes" id="UP000579945">
    <property type="component" value="Unassembled WGS sequence"/>
</dbReference>
<dbReference type="SUPFAM" id="SSF143990">
    <property type="entry name" value="YbiA-like"/>
    <property type="match status" value="1"/>
</dbReference>
<dbReference type="CDD" id="cd15457">
    <property type="entry name" value="NADAR"/>
    <property type="match status" value="1"/>
</dbReference>
<keyword evidence="5" id="KW-1185">Reference proteome</keyword>
<protein>
    <recommendedName>
        <fullName evidence="3">NADAR domain-containing protein</fullName>
    </recommendedName>
</protein>
<dbReference type="AlphaFoldDB" id="A0A7W5YDC0"/>
<comment type="catalytic activity">
    <reaction evidence="1">
        <text>5-amino-6-(5-phospho-D-ribosylamino)uracil + H2O = 5,6-diaminouracil + D-ribose 5-phosphate</text>
        <dbReference type="Rhea" id="RHEA:55020"/>
        <dbReference type="ChEBI" id="CHEBI:15377"/>
        <dbReference type="ChEBI" id="CHEBI:46252"/>
        <dbReference type="ChEBI" id="CHEBI:58453"/>
        <dbReference type="ChEBI" id="CHEBI:78346"/>
    </reaction>
</comment>
<evidence type="ECO:0000259" key="3">
    <source>
        <dbReference type="Pfam" id="PF08719"/>
    </source>
</evidence>
<name>A0A7W5YDC0_9ACTN</name>
<dbReference type="InterPro" id="IPR037238">
    <property type="entry name" value="YbiA-like_sf"/>
</dbReference>
<dbReference type="RefSeq" id="WP_183663111.1">
    <property type="nucleotide sequence ID" value="NZ_BAAAXX010000004.1"/>
</dbReference>
<evidence type="ECO:0000313" key="5">
    <source>
        <dbReference type="Proteomes" id="UP000579945"/>
    </source>
</evidence>
<comment type="caution">
    <text evidence="4">The sequence shown here is derived from an EMBL/GenBank/DDBJ whole genome shotgun (WGS) entry which is preliminary data.</text>
</comment>
<proteinExistence type="predicted"/>
<gene>
    <name evidence="4" type="ORF">FHR33_010026</name>
</gene>
<evidence type="ECO:0000256" key="2">
    <source>
        <dbReference type="ARBA" id="ARBA00000751"/>
    </source>
</evidence>
<organism evidence="4 5">
    <name type="scientific">Nonomuraea dietziae</name>
    <dbReference type="NCBI Taxonomy" id="65515"/>
    <lineage>
        <taxon>Bacteria</taxon>
        <taxon>Bacillati</taxon>
        <taxon>Actinomycetota</taxon>
        <taxon>Actinomycetes</taxon>
        <taxon>Streptosporangiales</taxon>
        <taxon>Streptosporangiaceae</taxon>
        <taxon>Nonomuraea</taxon>
    </lineage>
</organism>
<dbReference type="EMBL" id="JACIBV010000003">
    <property type="protein sequence ID" value="MBB3734073.1"/>
    <property type="molecule type" value="Genomic_DNA"/>
</dbReference>
<sequence>MIDRFSGPNWILSNFARIPVTLYSTLEEGWITYATAEHAFNAAKTLNPDECRWVADAPADDPGEAKRRGRRVTLRPGWDTDVRYRAMAAIIAAKFTPASSAAYFLLGTGKEELVEGNTWHDNHWGNCRCGRAACAPVGLNHLGQLLMKHRALLRTPAGTAAR</sequence>
<dbReference type="GeneID" id="95395961"/>
<evidence type="ECO:0000256" key="1">
    <source>
        <dbReference type="ARBA" id="ARBA00000022"/>
    </source>
</evidence>
<feature type="domain" description="NADAR" evidence="3">
    <location>
        <begin position="8"/>
        <end position="154"/>
    </location>
</feature>
<dbReference type="Pfam" id="PF08719">
    <property type="entry name" value="NADAR"/>
    <property type="match status" value="1"/>
</dbReference>
<accession>A0A7W5YDC0</accession>